<feature type="compositionally biased region" description="Basic and acidic residues" evidence="1">
    <location>
        <begin position="214"/>
        <end position="223"/>
    </location>
</feature>
<accession>A0A1R2ASR5</accession>
<feature type="compositionally biased region" description="Basic and acidic residues" evidence="1">
    <location>
        <begin position="193"/>
        <end position="205"/>
    </location>
</feature>
<dbReference type="EMBL" id="MPUH01001498">
    <property type="protein sequence ID" value="OMJ67440.1"/>
    <property type="molecule type" value="Genomic_DNA"/>
</dbReference>
<protein>
    <submittedName>
        <fullName evidence="2">Uncharacterized protein</fullName>
    </submittedName>
</protein>
<evidence type="ECO:0000256" key="1">
    <source>
        <dbReference type="SAM" id="MobiDB-lite"/>
    </source>
</evidence>
<keyword evidence="3" id="KW-1185">Reference proteome</keyword>
<dbReference type="Proteomes" id="UP000187209">
    <property type="component" value="Unassembled WGS sequence"/>
</dbReference>
<name>A0A1R2ASR5_9CILI</name>
<sequence length="376" mass="43406">MQSRFTFSQVIYLQGVGQFSASIKLIFEAQSFMVSIKESDEYLSADVEICVHMITFVTLWKLKKFSDSGEYLETAAGILNKIIQGFAESKMSKNSSQNLYCLIVMSLAGLKVTVENDIKAAIDTCEDCKVQLEENTLCFKLLTDFVSRISMKNLPQEDWLITDIYQKVLFVTTFMPLISPNTPLVKVSELEEEKDRGSSYSEDVKSVNSNRGISSKERLDSSRISRRGFKSTPRSNMIKPWWESNKIIDHPITTSKNREYRTDKQFQSEPRRYRNSAIQQDNKIKFSPALIAPKLSKPFSKESFYTDATREKEIREPLREEPVNDKELIMFEFNPGYEQSTGEYQVQLVPLTMFKTRTNMTKERPLSNFNIFRPVS</sequence>
<gene>
    <name evidence="2" type="ORF">SteCoe_35405</name>
</gene>
<evidence type="ECO:0000313" key="3">
    <source>
        <dbReference type="Proteomes" id="UP000187209"/>
    </source>
</evidence>
<proteinExistence type="predicted"/>
<comment type="caution">
    <text evidence="2">The sequence shown here is derived from an EMBL/GenBank/DDBJ whole genome shotgun (WGS) entry which is preliminary data.</text>
</comment>
<evidence type="ECO:0000313" key="2">
    <source>
        <dbReference type="EMBL" id="OMJ67440.1"/>
    </source>
</evidence>
<dbReference type="AlphaFoldDB" id="A0A1R2ASR5"/>
<reference evidence="2 3" key="1">
    <citation type="submission" date="2016-11" db="EMBL/GenBank/DDBJ databases">
        <title>The macronuclear genome of Stentor coeruleus: a giant cell with tiny introns.</title>
        <authorList>
            <person name="Slabodnick M."/>
            <person name="Ruby J.G."/>
            <person name="Reiff S.B."/>
            <person name="Swart E.C."/>
            <person name="Gosai S."/>
            <person name="Prabakaran S."/>
            <person name="Witkowska E."/>
            <person name="Larue G.E."/>
            <person name="Fisher S."/>
            <person name="Freeman R.M."/>
            <person name="Gunawardena J."/>
            <person name="Chu W."/>
            <person name="Stover N.A."/>
            <person name="Gregory B.D."/>
            <person name="Nowacki M."/>
            <person name="Derisi J."/>
            <person name="Roy S.W."/>
            <person name="Marshall W.F."/>
            <person name="Sood P."/>
        </authorList>
    </citation>
    <scope>NUCLEOTIDE SEQUENCE [LARGE SCALE GENOMIC DNA]</scope>
    <source>
        <strain evidence="2">WM001</strain>
    </source>
</reference>
<feature type="region of interest" description="Disordered" evidence="1">
    <location>
        <begin position="190"/>
        <end position="232"/>
    </location>
</feature>
<organism evidence="2 3">
    <name type="scientific">Stentor coeruleus</name>
    <dbReference type="NCBI Taxonomy" id="5963"/>
    <lineage>
        <taxon>Eukaryota</taxon>
        <taxon>Sar</taxon>
        <taxon>Alveolata</taxon>
        <taxon>Ciliophora</taxon>
        <taxon>Postciliodesmatophora</taxon>
        <taxon>Heterotrichea</taxon>
        <taxon>Heterotrichida</taxon>
        <taxon>Stentoridae</taxon>
        <taxon>Stentor</taxon>
    </lineage>
</organism>